<dbReference type="GO" id="GO:0042254">
    <property type="term" value="P:ribosome biogenesis"/>
    <property type="evidence" value="ECO:0007669"/>
    <property type="project" value="UniProtKB-KW"/>
</dbReference>
<comment type="caution">
    <text evidence="7">The sequence shown here is derived from an EMBL/GenBank/DDBJ whole genome shotgun (WGS) entry which is preliminary data.</text>
</comment>
<evidence type="ECO:0000313" key="8">
    <source>
        <dbReference type="Proteomes" id="UP000626244"/>
    </source>
</evidence>
<dbReference type="AlphaFoldDB" id="A0A8J3AIF9"/>
<dbReference type="GO" id="GO:0008234">
    <property type="term" value="F:cysteine-type peptidase activity"/>
    <property type="evidence" value="ECO:0007669"/>
    <property type="project" value="UniProtKB-KW"/>
</dbReference>
<organism evidence="7 8">
    <name type="scientific">Gottfriedia solisilvae</name>
    <dbReference type="NCBI Taxonomy" id="1516104"/>
    <lineage>
        <taxon>Bacteria</taxon>
        <taxon>Bacillati</taxon>
        <taxon>Bacillota</taxon>
        <taxon>Bacilli</taxon>
        <taxon>Bacillales</taxon>
        <taxon>Bacillaceae</taxon>
        <taxon>Gottfriedia</taxon>
    </lineage>
</organism>
<dbReference type="Gene3D" id="3.30.70.1490">
    <property type="entry name" value="Cysteine protease Prp"/>
    <property type="match status" value="1"/>
</dbReference>
<dbReference type="Proteomes" id="UP000626244">
    <property type="component" value="Unassembled WGS sequence"/>
</dbReference>
<proteinExistence type="inferred from homology"/>
<keyword evidence="4" id="KW-0788">Thiol protease</keyword>
<keyword evidence="3" id="KW-0378">Hydrolase</keyword>
<dbReference type="CDD" id="cd16332">
    <property type="entry name" value="Prp-like"/>
    <property type="match status" value="1"/>
</dbReference>
<comment type="similarity">
    <text evidence="5">Belongs to the Prp family.</text>
</comment>
<dbReference type="OrthoDB" id="48998at2"/>
<dbReference type="PANTHER" id="PTHR39178:SF1">
    <property type="entry name" value="RIBOSOMAL-PROCESSING CYSTEINE PROTEASE PRP"/>
    <property type="match status" value="1"/>
</dbReference>
<evidence type="ECO:0000256" key="6">
    <source>
        <dbReference type="ARBA" id="ARBA00044538"/>
    </source>
</evidence>
<evidence type="ECO:0000256" key="4">
    <source>
        <dbReference type="ARBA" id="ARBA00022807"/>
    </source>
</evidence>
<dbReference type="EMBL" id="BMHB01000001">
    <property type="protein sequence ID" value="GGI10508.1"/>
    <property type="molecule type" value="Genomic_DNA"/>
</dbReference>
<evidence type="ECO:0000313" key="7">
    <source>
        <dbReference type="EMBL" id="GGI10508.1"/>
    </source>
</evidence>
<dbReference type="InterPro" id="IPR007422">
    <property type="entry name" value="Peptidase_Prp"/>
</dbReference>
<dbReference type="GO" id="GO:0006508">
    <property type="term" value="P:proteolysis"/>
    <property type="evidence" value="ECO:0007669"/>
    <property type="project" value="UniProtKB-KW"/>
</dbReference>
<keyword evidence="1" id="KW-0690">Ribosome biogenesis</keyword>
<protein>
    <recommendedName>
        <fullName evidence="6">Ribosomal processing cysteine protease Prp</fullName>
    </recommendedName>
</protein>
<keyword evidence="8" id="KW-1185">Reference proteome</keyword>
<evidence type="ECO:0000256" key="1">
    <source>
        <dbReference type="ARBA" id="ARBA00022517"/>
    </source>
</evidence>
<evidence type="ECO:0000256" key="5">
    <source>
        <dbReference type="ARBA" id="ARBA00044503"/>
    </source>
</evidence>
<evidence type="ECO:0000256" key="2">
    <source>
        <dbReference type="ARBA" id="ARBA00022670"/>
    </source>
</evidence>
<keyword evidence="2" id="KW-0645">Protease</keyword>
<dbReference type="SUPFAM" id="SSF118010">
    <property type="entry name" value="TM1457-like"/>
    <property type="match status" value="1"/>
</dbReference>
<reference evidence="8" key="1">
    <citation type="journal article" date="2019" name="Int. J. Syst. Evol. Microbiol.">
        <title>The Global Catalogue of Microorganisms (GCM) 10K type strain sequencing project: providing services to taxonomists for standard genome sequencing and annotation.</title>
        <authorList>
            <consortium name="The Broad Institute Genomics Platform"/>
            <consortium name="The Broad Institute Genome Sequencing Center for Infectious Disease"/>
            <person name="Wu L."/>
            <person name="Ma J."/>
        </authorList>
    </citation>
    <scope>NUCLEOTIDE SEQUENCE [LARGE SCALE GENOMIC DNA]</scope>
    <source>
        <strain evidence="8">CGMCC 1.14993</strain>
    </source>
</reference>
<dbReference type="InterPro" id="IPR036764">
    <property type="entry name" value="Peptidase_Prp_sf"/>
</dbReference>
<dbReference type="Pfam" id="PF04327">
    <property type="entry name" value="Peptidase_Prp"/>
    <property type="match status" value="1"/>
</dbReference>
<sequence>MTNITIERLQDGRICSFIISGHAFFSEYGTDIVCAGISAVSIGTVNALEALCNIDAESFTHIDEKQGILKYQLPMNLTNEEMQKAQLILEAMLVSLQSIATSYGDYVTINE</sequence>
<name>A0A8J3AIF9_9BACI</name>
<dbReference type="RefSeq" id="WP_088004122.1">
    <property type="nucleotide sequence ID" value="NZ_BMHB01000001.1"/>
</dbReference>
<dbReference type="PANTHER" id="PTHR39178">
    <property type="entry name" value="HYPOTHETICAL RIBOSOME-ASSOCIATED PROTEIN"/>
    <property type="match status" value="1"/>
</dbReference>
<accession>A0A8J3AIF9</accession>
<gene>
    <name evidence="7" type="ORF">GCM10007380_03150</name>
</gene>
<evidence type="ECO:0000256" key="3">
    <source>
        <dbReference type="ARBA" id="ARBA00022801"/>
    </source>
</evidence>